<evidence type="ECO:0000256" key="1">
    <source>
        <dbReference type="SAM" id="SignalP"/>
    </source>
</evidence>
<gene>
    <name evidence="2" type="ORF">EHS11_19065</name>
</gene>
<evidence type="ECO:0008006" key="4">
    <source>
        <dbReference type="Google" id="ProtNLM"/>
    </source>
</evidence>
<keyword evidence="1" id="KW-0732">Signal</keyword>
<evidence type="ECO:0000313" key="2">
    <source>
        <dbReference type="EMBL" id="TGN06456.1"/>
    </source>
</evidence>
<keyword evidence="3" id="KW-1185">Reference proteome</keyword>
<dbReference type="EMBL" id="RQHV01000066">
    <property type="protein sequence ID" value="TGN06456.1"/>
    <property type="molecule type" value="Genomic_DNA"/>
</dbReference>
<feature type="signal peptide" evidence="1">
    <location>
        <begin position="1"/>
        <end position="33"/>
    </location>
</feature>
<feature type="chain" id="PRO_5020459272" description="Late embryogenesis abundant protein LEA-2 subgroup domain-containing protein" evidence="1">
    <location>
        <begin position="34"/>
        <end position="185"/>
    </location>
</feature>
<name>A0A4R9LIJ5_9LEPT</name>
<protein>
    <recommendedName>
        <fullName evidence="4">Late embryogenesis abundant protein LEA-2 subgroup domain-containing protein</fullName>
    </recommendedName>
</protein>
<dbReference type="PROSITE" id="PS51257">
    <property type="entry name" value="PROKAR_LIPOPROTEIN"/>
    <property type="match status" value="1"/>
</dbReference>
<dbReference type="RefSeq" id="WP_135765977.1">
    <property type="nucleotide sequence ID" value="NZ_RQHV01000066.1"/>
</dbReference>
<dbReference type="Proteomes" id="UP000298264">
    <property type="component" value="Unassembled WGS sequence"/>
</dbReference>
<organism evidence="2 3">
    <name type="scientific">Leptospira ilyithenensis</name>
    <dbReference type="NCBI Taxonomy" id="2484901"/>
    <lineage>
        <taxon>Bacteria</taxon>
        <taxon>Pseudomonadati</taxon>
        <taxon>Spirochaetota</taxon>
        <taxon>Spirochaetia</taxon>
        <taxon>Leptospirales</taxon>
        <taxon>Leptospiraceae</taxon>
        <taxon>Leptospira</taxon>
    </lineage>
</organism>
<evidence type="ECO:0000313" key="3">
    <source>
        <dbReference type="Proteomes" id="UP000298264"/>
    </source>
</evidence>
<dbReference type="SUPFAM" id="SSF117070">
    <property type="entry name" value="LEA14-like"/>
    <property type="match status" value="1"/>
</dbReference>
<sequence length="185" mass="20688">MTFSPNKKKHANRLLILSAFCLSLFFYSCISQAKQNLDRLKKCEFQLVNVLVSLTPGQRFSLIPKFTITPIIEIGNPNEEDVTIYQFDLNLSLLGEGGEEKLGRVKNLEPKTIAKHSSITLPLTLELEQKDGFENKILSVAMRLLNEAGAGKDAEFLIEGNVIFDTGLGKIPLPVSERQNIKLKK</sequence>
<dbReference type="OrthoDB" id="343701at2"/>
<proteinExistence type="predicted"/>
<dbReference type="AlphaFoldDB" id="A0A4R9LIJ5"/>
<accession>A0A4R9LIJ5</accession>
<reference evidence="2" key="1">
    <citation type="journal article" date="2019" name="PLoS Negl. Trop. Dis.">
        <title>Revisiting the worldwide diversity of Leptospira species in the environment.</title>
        <authorList>
            <person name="Vincent A.T."/>
            <person name="Schiettekatte O."/>
            <person name="Bourhy P."/>
            <person name="Veyrier F.J."/>
            <person name="Picardeau M."/>
        </authorList>
    </citation>
    <scope>NUCLEOTIDE SEQUENCE [LARGE SCALE GENOMIC DNA]</scope>
    <source>
        <strain evidence="2">201400974</strain>
    </source>
</reference>
<dbReference type="Gene3D" id="2.60.40.1820">
    <property type="match status" value="1"/>
</dbReference>
<comment type="caution">
    <text evidence="2">The sequence shown here is derived from an EMBL/GenBank/DDBJ whole genome shotgun (WGS) entry which is preliminary data.</text>
</comment>